<feature type="region of interest" description="Disordered" evidence="1">
    <location>
        <begin position="88"/>
        <end position="137"/>
    </location>
</feature>
<evidence type="ECO:0000313" key="2">
    <source>
        <dbReference type="EMBL" id="KAL2546700.1"/>
    </source>
</evidence>
<evidence type="ECO:0000256" key="1">
    <source>
        <dbReference type="SAM" id="MobiDB-lite"/>
    </source>
</evidence>
<dbReference type="Proteomes" id="UP001604277">
    <property type="component" value="Unassembled WGS sequence"/>
</dbReference>
<feature type="compositionally biased region" description="Basic and acidic residues" evidence="1">
    <location>
        <begin position="9"/>
        <end position="27"/>
    </location>
</feature>
<sequence>MDLFSKLSGNEEKPTSDRPQDTADHPKPSNSDLMSRAKVLADAAKTGKYDNPEVAGAAADLLDSAEKYGKLDENKGVGQYVEKAEDYLRKYQPSHSTTTTGKPDDKSTTAAPKPAENTESESGGGGYMKMAGDFLKK</sequence>
<keyword evidence="3" id="KW-1185">Reference proteome</keyword>
<feature type="region of interest" description="Disordered" evidence="1">
    <location>
        <begin position="1"/>
        <end position="39"/>
    </location>
</feature>
<dbReference type="PANTHER" id="PTHR35098">
    <property type="entry name" value="EXPRESSED PROTEIN"/>
    <property type="match status" value="1"/>
</dbReference>
<reference evidence="3" key="1">
    <citation type="submission" date="2024-07" db="EMBL/GenBank/DDBJ databases">
        <title>Two chromosome-level genome assemblies of Korean endemic species Abeliophyllum distichum and Forsythia ovata (Oleaceae).</title>
        <authorList>
            <person name="Jang H."/>
        </authorList>
    </citation>
    <scope>NUCLEOTIDE SEQUENCE [LARGE SCALE GENOMIC DNA]</scope>
</reference>
<dbReference type="PANTHER" id="PTHR35098:SF1">
    <property type="entry name" value="NODULIN-RELATED PROTEIN 2"/>
    <property type="match status" value="1"/>
</dbReference>
<gene>
    <name evidence="2" type="ORF">Fot_15933</name>
</gene>
<name>A0ABD1WB42_9LAMI</name>
<organism evidence="2 3">
    <name type="scientific">Forsythia ovata</name>
    <dbReference type="NCBI Taxonomy" id="205694"/>
    <lineage>
        <taxon>Eukaryota</taxon>
        <taxon>Viridiplantae</taxon>
        <taxon>Streptophyta</taxon>
        <taxon>Embryophyta</taxon>
        <taxon>Tracheophyta</taxon>
        <taxon>Spermatophyta</taxon>
        <taxon>Magnoliopsida</taxon>
        <taxon>eudicotyledons</taxon>
        <taxon>Gunneridae</taxon>
        <taxon>Pentapetalae</taxon>
        <taxon>asterids</taxon>
        <taxon>lamiids</taxon>
        <taxon>Lamiales</taxon>
        <taxon>Oleaceae</taxon>
        <taxon>Forsythieae</taxon>
        <taxon>Forsythia</taxon>
    </lineage>
</organism>
<dbReference type="InterPro" id="IPR040294">
    <property type="entry name" value="Nodulin-rel_1/2"/>
</dbReference>
<comment type="caution">
    <text evidence="2">The sequence shown here is derived from an EMBL/GenBank/DDBJ whole genome shotgun (WGS) entry which is preliminary data.</text>
</comment>
<dbReference type="EMBL" id="JBFOLJ010000004">
    <property type="protein sequence ID" value="KAL2546700.1"/>
    <property type="molecule type" value="Genomic_DNA"/>
</dbReference>
<evidence type="ECO:0000313" key="3">
    <source>
        <dbReference type="Proteomes" id="UP001604277"/>
    </source>
</evidence>
<accession>A0ABD1WB42</accession>
<proteinExistence type="predicted"/>
<protein>
    <submittedName>
        <fullName evidence="2">Nodulin-related protein 1</fullName>
    </submittedName>
</protein>
<dbReference type="AlphaFoldDB" id="A0ABD1WB42"/>